<reference evidence="1 2" key="1">
    <citation type="journal article" date="2018" name="New Phytol.">
        <title>Phylogenomics of Endogonaceae and evolution of mycorrhizas within Mucoromycota.</title>
        <authorList>
            <person name="Chang Y."/>
            <person name="Desiro A."/>
            <person name="Na H."/>
            <person name="Sandor L."/>
            <person name="Lipzen A."/>
            <person name="Clum A."/>
            <person name="Barry K."/>
            <person name="Grigoriev I.V."/>
            <person name="Martin F.M."/>
            <person name="Stajich J.E."/>
            <person name="Smith M.E."/>
            <person name="Bonito G."/>
            <person name="Spatafora J.W."/>
        </authorList>
    </citation>
    <scope>NUCLEOTIDE SEQUENCE [LARGE SCALE GENOMIC DNA]</scope>
    <source>
        <strain evidence="1 2">GMNB39</strain>
    </source>
</reference>
<protein>
    <submittedName>
        <fullName evidence="1">Uncharacterized protein</fullName>
    </submittedName>
</protein>
<dbReference type="Proteomes" id="UP000268093">
    <property type="component" value="Unassembled WGS sequence"/>
</dbReference>
<evidence type="ECO:0000313" key="1">
    <source>
        <dbReference type="EMBL" id="RUO96739.1"/>
    </source>
</evidence>
<dbReference type="AlphaFoldDB" id="A0A433A232"/>
<evidence type="ECO:0000313" key="2">
    <source>
        <dbReference type="Proteomes" id="UP000268093"/>
    </source>
</evidence>
<accession>A0A433A232</accession>
<dbReference type="EMBL" id="RBNI01019871">
    <property type="protein sequence ID" value="RUO96739.1"/>
    <property type="molecule type" value="Genomic_DNA"/>
</dbReference>
<comment type="caution">
    <text evidence="1">The sequence shown here is derived from an EMBL/GenBank/DDBJ whole genome shotgun (WGS) entry which is preliminary data.</text>
</comment>
<keyword evidence="2" id="KW-1185">Reference proteome</keyword>
<organism evidence="1 2">
    <name type="scientific">Jimgerdemannia flammicorona</name>
    <dbReference type="NCBI Taxonomy" id="994334"/>
    <lineage>
        <taxon>Eukaryota</taxon>
        <taxon>Fungi</taxon>
        <taxon>Fungi incertae sedis</taxon>
        <taxon>Mucoromycota</taxon>
        <taxon>Mucoromycotina</taxon>
        <taxon>Endogonomycetes</taxon>
        <taxon>Endogonales</taxon>
        <taxon>Endogonaceae</taxon>
        <taxon>Jimgerdemannia</taxon>
    </lineage>
</organism>
<gene>
    <name evidence="1" type="ORF">BC936DRAFT_141533</name>
</gene>
<name>A0A433A232_9FUNG</name>
<proteinExistence type="predicted"/>
<sequence length="126" mass="14094">MPCQYPILYHHPPTPHNIPSIPTRHPFLREYEVWLEGDDLVGHELDLLLLDLQNAVPVGFLGDLNVGLGFALLVFKRAIQQHDARVLNPASHLGVRHVLVQHDPVEDCRLFNLAAGDLGGDWGMRG</sequence>